<dbReference type="AlphaFoldDB" id="A0ABC9U2T7"/>
<dbReference type="Proteomes" id="UP000016491">
    <property type="component" value="Unassembled WGS sequence"/>
</dbReference>
<feature type="transmembrane region" description="Helical" evidence="8">
    <location>
        <begin position="288"/>
        <end position="305"/>
    </location>
</feature>
<keyword evidence="5 8" id="KW-1133">Transmembrane helix</keyword>
<dbReference type="PANTHER" id="PTHR48086:SF7">
    <property type="entry name" value="SODIUM-SOLUTE SYMPORTER-RELATED"/>
    <property type="match status" value="1"/>
</dbReference>
<reference evidence="9 10" key="1">
    <citation type="submission" date="2013-07" db="EMBL/GenBank/DDBJ databases">
        <authorList>
            <person name="Weinstock G."/>
            <person name="Sodergren E."/>
            <person name="Wylie T."/>
            <person name="Fulton L."/>
            <person name="Fulton R."/>
            <person name="Fronick C."/>
            <person name="O'Laughlin M."/>
            <person name="Godfrey J."/>
            <person name="Miner T."/>
            <person name="Herter B."/>
            <person name="Appelbaum E."/>
            <person name="Cordes M."/>
            <person name="Lek S."/>
            <person name="Wollam A."/>
            <person name="Pepin K.H."/>
            <person name="Palsikar V.B."/>
            <person name="Mitreva M."/>
            <person name="Wilson R.K."/>
        </authorList>
    </citation>
    <scope>NUCLEOTIDE SEQUENCE [LARGE SCALE GENOMIC DNA]</scope>
    <source>
        <strain evidence="9 10">ATCC 14940</strain>
    </source>
</reference>
<evidence type="ECO:0000256" key="1">
    <source>
        <dbReference type="ARBA" id="ARBA00004141"/>
    </source>
</evidence>
<feature type="transmembrane region" description="Helical" evidence="8">
    <location>
        <begin position="101"/>
        <end position="119"/>
    </location>
</feature>
<evidence type="ECO:0000256" key="8">
    <source>
        <dbReference type="SAM" id="Phobius"/>
    </source>
</evidence>
<keyword evidence="4 8" id="KW-0812">Transmembrane</keyword>
<dbReference type="PROSITE" id="PS50283">
    <property type="entry name" value="NA_SOLUT_SYMP_3"/>
    <property type="match status" value="1"/>
</dbReference>
<feature type="transmembrane region" description="Helical" evidence="8">
    <location>
        <begin position="234"/>
        <end position="251"/>
    </location>
</feature>
<evidence type="ECO:0000256" key="5">
    <source>
        <dbReference type="ARBA" id="ARBA00022989"/>
    </source>
</evidence>
<proteinExistence type="inferred from homology"/>
<accession>A0ABC9U2T7</accession>
<sequence>MIYTAASISCSVSLLAGQLLAGRAIFLTLGLPAQWGVVLTAVIALVYSNAAGLWGSMAVSSIQSVIIFIGMSTALFLMMSAPGPGVLAAALPASSFHLAPFGAEFLVSMTAPIVLASSVNQISFQSAASAKSLKSARGGYLLAGLTLIPVAFIPPLLGMYGRALFPGIPAENVFSSLLLTRLPTAVAAVILAAVICAVVSSCNSAYIAVAANFVHDIYLGMVNPGADSRTCRRLMLLADMAVCCIGILLALKMNDIIRVLSMGYSLMASGCLVPFLGGVIWKKGTSRGALYSAFAGMAVSLAASLELIRLPYASISSILISAAVYAAVSLLAPEKNG</sequence>
<dbReference type="InterPro" id="IPR050277">
    <property type="entry name" value="Sodium:Solute_Symporter"/>
</dbReference>
<feature type="transmembrane region" description="Helical" evidence="8">
    <location>
        <begin position="311"/>
        <end position="332"/>
    </location>
</feature>
<dbReference type="InterPro" id="IPR038377">
    <property type="entry name" value="Na/Glc_symporter_sf"/>
</dbReference>
<comment type="caution">
    <text evidence="9">The sequence shown here is derived from an EMBL/GenBank/DDBJ whole genome shotgun (WGS) entry which is preliminary data.</text>
</comment>
<keyword evidence="6 8" id="KW-0472">Membrane</keyword>
<feature type="transmembrane region" description="Helical" evidence="8">
    <location>
        <begin position="31"/>
        <end position="50"/>
    </location>
</feature>
<comment type="subcellular location">
    <subcellularLocation>
        <location evidence="1">Membrane</location>
        <topology evidence="1">Multi-pass membrane protein</topology>
    </subcellularLocation>
</comment>
<name>A0ABC9U2T7_CLOSY</name>
<evidence type="ECO:0000256" key="6">
    <source>
        <dbReference type="ARBA" id="ARBA00023136"/>
    </source>
</evidence>
<organism evidence="9 10">
    <name type="scientific">[Clostridium] symbiosum ATCC 14940</name>
    <dbReference type="NCBI Taxonomy" id="411472"/>
    <lineage>
        <taxon>Bacteria</taxon>
        <taxon>Bacillati</taxon>
        <taxon>Bacillota</taxon>
        <taxon>Clostridia</taxon>
        <taxon>Lachnospirales</taxon>
        <taxon>Lachnospiraceae</taxon>
        <taxon>Otoolea</taxon>
    </lineage>
</organism>
<feature type="transmembrane region" description="Helical" evidence="8">
    <location>
        <begin position="185"/>
        <end position="214"/>
    </location>
</feature>
<feature type="transmembrane region" description="Helical" evidence="8">
    <location>
        <begin position="140"/>
        <end position="165"/>
    </location>
</feature>
<gene>
    <name evidence="9" type="ORF">CLOSYM_00582</name>
</gene>
<evidence type="ECO:0000256" key="7">
    <source>
        <dbReference type="RuleBase" id="RU362091"/>
    </source>
</evidence>
<evidence type="ECO:0000256" key="3">
    <source>
        <dbReference type="ARBA" id="ARBA00022448"/>
    </source>
</evidence>
<evidence type="ECO:0000313" key="10">
    <source>
        <dbReference type="Proteomes" id="UP000016491"/>
    </source>
</evidence>
<dbReference type="Gene3D" id="1.20.1730.10">
    <property type="entry name" value="Sodium/glucose cotransporter"/>
    <property type="match status" value="1"/>
</dbReference>
<dbReference type="EMBL" id="AWSU01000045">
    <property type="protein sequence ID" value="ERI79946.1"/>
    <property type="molecule type" value="Genomic_DNA"/>
</dbReference>
<feature type="transmembrane region" description="Helical" evidence="8">
    <location>
        <begin position="263"/>
        <end position="281"/>
    </location>
</feature>
<dbReference type="PANTHER" id="PTHR48086">
    <property type="entry name" value="SODIUM/PROLINE SYMPORTER-RELATED"/>
    <property type="match status" value="1"/>
</dbReference>
<evidence type="ECO:0000256" key="2">
    <source>
        <dbReference type="ARBA" id="ARBA00006434"/>
    </source>
</evidence>
<comment type="similarity">
    <text evidence="2 7">Belongs to the sodium:solute symporter (SSF) (TC 2.A.21) family.</text>
</comment>
<dbReference type="GO" id="GO:0016020">
    <property type="term" value="C:membrane"/>
    <property type="evidence" value="ECO:0007669"/>
    <property type="project" value="UniProtKB-SubCell"/>
</dbReference>
<protein>
    <submittedName>
        <fullName evidence="9">Transporter, SSS family</fullName>
    </submittedName>
</protein>
<evidence type="ECO:0000256" key="4">
    <source>
        <dbReference type="ARBA" id="ARBA00022692"/>
    </source>
</evidence>
<evidence type="ECO:0000313" key="9">
    <source>
        <dbReference type="EMBL" id="ERI79946.1"/>
    </source>
</evidence>
<feature type="transmembrane region" description="Helical" evidence="8">
    <location>
        <begin position="62"/>
        <end position="81"/>
    </location>
</feature>
<keyword evidence="3" id="KW-0813">Transport</keyword>
<dbReference type="InterPro" id="IPR001734">
    <property type="entry name" value="Na/solute_symporter"/>
</dbReference>
<dbReference type="Pfam" id="PF00474">
    <property type="entry name" value="SSF"/>
    <property type="match status" value="1"/>
</dbReference>